<feature type="region of interest" description="Disordered" evidence="1">
    <location>
        <begin position="194"/>
        <end position="219"/>
    </location>
</feature>
<keyword evidence="2" id="KW-0812">Transmembrane</keyword>
<evidence type="ECO:0000313" key="3">
    <source>
        <dbReference type="EMBL" id="MFC4072823.1"/>
    </source>
</evidence>
<sequence>MTDELDTRLARTARAGDQELTGLHRGPGASSLLTALTAEPYETVARPWWRRSARPARTLGLATAALTVTTAVVVLGPSLLGTTGTTSYANSAIAVHREDGFYVARIKDPLADRAAYREAFDAVGLDVAIELVPAPPDRIGVLLRTSGGEGTASTELVPTGPAAVDCRLEPAACTMVIRISADAGGSVRYTLGRAAQPGERYQDPSVDDGVPDHPRESGD</sequence>
<dbReference type="EMBL" id="JBHSBL010000045">
    <property type="protein sequence ID" value="MFC4072823.1"/>
    <property type="molecule type" value="Genomic_DNA"/>
</dbReference>
<proteinExistence type="predicted"/>
<protein>
    <submittedName>
        <fullName evidence="3">Uncharacterized protein</fullName>
    </submittedName>
</protein>
<organism evidence="3 4">
    <name type="scientific">Actinoplanes subglobosus</name>
    <dbReference type="NCBI Taxonomy" id="1547892"/>
    <lineage>
        <taxon>Bacteria</taxon>
        <taxon>Bacillati</taxon>
        <taxon>Actinomycetota</taxon>
        <taxon>Actinomycetes</taxon>
        <taxon>Micromonosporales</taxon>
        <taxon>Micromonosporaceae</taxon>
        <taxon>Actinoplanes</taxon>
    </lineage>
</organism>
<gene>
    <name evidence="3" type="ORF">ACFO0C_48490</name>
</gene>
<dbReference type="Proteomes" id="UP001595867">
    <property type="component" value="Unassembled WGS sequence"/>
</dbReference>
<evidence type="ECO:0000313" key="4">
    <source>
        <dbReference type="Proteomes" id="UP001595867"/>
    </source>
</evidence>
<evidence type="ECO:0000256" key="2">
    <source>
        <dbReference type="SAM" id="Phobius"/>
    </source>
</evidence>
<name>A0ABV8JE89_9ACTN</name>
<accession>A0ABV8JE89</accession>
<keyword evidence="2" id="KW-0472">Membrane</keyword>
<dbReference type="RefSeq" id="WP_378073724.1">
    <property type="nucleotide sequence ID" value="NZ_JBHSBL010000045.1"/>
</dbReference>
<feature type="compositionally biased region" description="Basic and acidic residues" evidence="1">
    <location>
        <begin position="210"/>
        <end position="219"/>
    </location>
</feature>
<feature type="transmembrane region" description="Helical" evidence="2">
    <location>
        <begin position="59"/>
        <end position="80"/>
    </location>
</feature>
<comment type="caution">
    <text evidence="3">The sequence shown here is derived from an EMBL/GenBank/DDBJ whole genome shotgun (WGS) entry which is preliminary data.</text>
</comment>
<keyword evidence="2" id="KW-1133">Transmembrane helix</keyword>
<reference evidence="4" key="1">
    <citation type="journal article" date="2019" name="Int. J. Syst. Evol. Microbiol.">
        <title>The Global Catalogue of Microorganisms (GCM) 10K type strain sequencing project: providing services to taxonomists for standard genome sequencing and annotation.</title>
        <authorList>
            <consortium name="The Broad Institute Genomics Platform"/>
            <consortium name="The Broad Institute Genome Sequencing Center for Infectious Disease"/>
            <person name="Wu L."/>
            <person name="Ma J."/>
        </authorList>
    </citation>
    <scope>NUCLEOTIDE SEQUENCE [LARGE SCALE GENOMIC DNA]</scope>
    <source>
        <strain evidence="4">TBRC 5832</strain>
    </source>
</reference>
<evidence type="ECO:0000256" key="1">
    <source>
        <dbReference type="SAM" id="MobiDB-lite"/>
    </source>
</evidence>
<keyword evidence="4" id="KW-1185">Reference proteome</keyword>